<dbReference type="RefSeq" id="WP_195874630.1">
    <property type="nucleotide sequence ID" value="NZ_JADOEL010000002.1"/>
</dbReference>
<evidence type="ECO:0000259" key="8">
    <source>
        <dbReference type="Pfam" id="PF01435"/>
    </source>
</evidence>
<dbReference type="EMBL" id="JADOEL010000002">
    <property type="protein sequence ID" value="MBF8176624.1"/>
    <property type="molecule type" value="Genomic_DNA"/>
</dbReference>
<dbReference type="CDD" id="cd07331">
    <property type="entry name" value="M48C_Oma1_like"/>
    <property type="match status" value="1"/>
</dbReference>
<evidence type="ECO:0000256" key="4">
    <source>
        <dbReference type="ARBA" id="ARBA00022833"/>
    </source>
</evidence>
<evidence type="ECO:0000256" key="3">
    <source>
        <dbReference type="ARBA" id="ARBA00022801"/>
    </source>
</evidence>
<protein>
    <submittedName>
        <fullName evidence="9">M48 family metallopeptidase</fullName>
    </submittedName>
</protein>
<dbReference type="PANTHER" id="PTHR22726:SF1">
    <property type="entry name" value="METALLOENDOPEPTIDASE OMA1, MITOCHONDRIAL"/>
    <property type="match status" value="1"/>
</dbReference>
<name>A0ABS0ERE7_9BURK</name>
<evidence type="ECO:0000256" key="1">
    <source>
        <dbReference type="ARBA" id="ARBA00022670"/>
    </source>
</evidence>
<keyword evidence="5 6" id="KW-0482">Metalloprotease</keyword>
<comment type="cofactor">
    <cofactor evidence="6">
        <name>Zn(2+)</name>
        <dbReference type="ChEBI" id="CHEBI:29105"/>
    </cofactor>
    <text evidence="6">Binds 1 zinc ion per subunit.</text>
</comment>
<dbReference type="InterPro" id="IPR001915">
    <property type="entry name" value="Peptidase_M48"/>
</dbReference>
<dbReference type="Pfam" id="PF01435">
    <property type="entry name" value="Peptidase_M48"/>
    <property type="match status" value="1"/>
</dbReference>
<accession>A0ABS0ERE7</accession>
<evidence type="ECO:0000256" key="6">
    <source>
        <dbReference type="RuleBase" id="RU003983"/>
    </source>
</evidence>
<comment type="similarity">
    <text evidence="6">Belongs to the peptidase M48 family.</text>
</comment>
<evidence type="ECO:0000256" key="5">
    <source>
        <dbReference type="ARBA" id="ARBA00023049"/>
    </source>
</evidence>
<evidence type="ECO:0000256" key="2">
    <source>
        <dbReference type="ARBA" id="ARBA00022723"/>
    </source>
</evidence>
<organism evidence="9 10">
    <name type="scientific">Herminiimonas contaminans</name>
    <dbReference type="NCBI Taxonomy" id="1111140"/>
    <lineage>
        <taxon>Bacteria</taxon>
        <taxon>Pseudomonadati</taxon>
        <taxon>Pseudomonadota</taxon>
        <taxon>Betaproteobacteria</taxon>
        <taxon>Burkholderiales</taxon>
        <taxon>Oxalobacteraceae</taxon>
        <taxon>Herminiimonas</taxon>
    </lineage>
</organism>
<sequence>MKPVQRHSFLSSLVMASAILLLSACETVQTTQGGAVGVDRQQRMMISAQELDQAANKQYAELIAEEKKKGNLNRNAAQVERVRAISNRLTAQTGVFRQDARRWQWEVNVLSSEEVNAWCMPGGKIAVYTGLIDKLQVSDDELAAVIGHEIAHALREHARERASEQRVAGSFISIGSALLGVGGLGQQGAEFAYMGLIGLPNSRSHETEADRIGVELAARAGYDPRAAVTLWQKMGKVSSNSTPAFLSTHPSSSARISDLTVYSERVMPLYQQARK</sequence>
<keyword evidence="7" id="KW-0732">Signal</keyword>
<comment type="caution">
    <text evidence="9">The sequence shown here is derived from an EMBL/GenBank/DDBJ whole genome shotgun (WGS) entry which is preliminary data.</text>
</comment>
<feature type="domain" description="Peptidase M48" evidence="8">
    <location>
        <begin position="80"/>
        <end position="260"/>
    </location>
</feature>
<proteinExistence type="inferred from homology"/>
<evidence type="ECO:0000256" key="7">
    <source>
        <dbReference type="SAM" id="SignalP"/>
    </source>
</evidence>
<feature type="signal peptide" evidence="7">
    <location>
        <begin position="1"/>
        <end position="23"/>
    </location>
</feature>
<keyword evidence="4 6" id="KW-0862">Zinc</keyword>
<evidence type="ECO:0000313" key="10">
    <source>
        <dbReference type="Proteomes" id="UP000657372"/>
    </source>
</evidence>
<keyword evidence="10" id="KW-1185">Reference proteome</keyword>
<reference evidence="9 10" key="1">
    <citation type="submission" date="2020-11" db="EMBL/GenBank/DDBJ databases">
        <title>WGS of Herminiimonas contaminans strain Marseille-Q4544 isolated from planarians Schmidtea mediterranea.</title>
        <authorList>
            <person name="Kangale L."/>
        </authorList>
    </citation>
    <scope>NUCLEOTIDE SEQUENCE [LARGE SCALE GENOMIC DNA]</scope>
    <source>
        <strain evidence="9 10">Marseille-Q4544</strain>
    </source>
</reference>
<dbReference type="InterPro" id="IPR051156">
    <property type="entry name" value="Mito/Outer_Membr_Metalloprot"/>
</dbReference>
<evidence type="ECO:0000313" key="9">
    <source>
        <dbReference type="EMBL" id="MBF8176624.1"/>
    </source>
</evidence>
<keyword evidence="1 6" id="KW-0645">Protease</keyword>
<feature type="chain" id="PRO_5046501739" evidence="7">
    <location>
        <begin position="24"/>
        <end position="275"/>
    </location>
</feature>
<dbReference type="Gene3D" id="3.30.2010.10">
    <property type="entry name" value="Metalloproteases ('zincins'), catalytic domain"/>
    <property type="match status" value="1"/>
</dbReference>
<gene>
    <name evidence="9" type="ORF">IXC47_02885</name>
</gene>
<dbReference type="Proteomes" id="UP000657372">
    <property type="component" value="Unassembled WGS sequence"/>
</dbReference>
<keyword evidence="2" id="KW-0479">Metal-binding</keyword>
<keyword evidence="3 6" id="KW-0378">Hydrolase</keyword>
<dbReference type="PANTHER" id="PTHR22726">
    <property type="entry name" value="METALLOENDOPEPTIDASE OMA1"/>
    <property type="match status" value="1"/>
</dbReference>
<dbReference type="PROSITE" id="PS51257">
    <property type="entry name" value="PROKAR_LIPOPROTEIN"/>
    <property type="match status" value="1"/>
</dbReference>